<keyword evidence="4" id="KW-0479">Metal-binding</keyword>
<evidence type="ECO:0000256" key="11">
    <source>
        <dbReference type="ARBA" id="ARBA00023277"/>
    </source>
</evidence>
<evidence type="ECO:0000256" key="4">
    <source>
        <dbReference type="ARBA" id="ARBA00022723"/>
    </source>
</evidence>
<evidence type="ECO:0000259" key="17">
    <source>
        <dbReference type="Pfam" id="PF03443"/>
    </source>
</evidence>
<keyword evidence="18" id="KW-0378">Hydrolase</keyword>
<dbReference type="OrthoDB" id="4849160at2759"/>
<feature type="domain" description="Auxiliary Activity family 9 catalytic" evidence="17">
    <location>
        <begin position="20"/>
        <end position="229"/>
    </location>
</feature>
<feature type="chain" id="PRO_5040246304" description="lytic cellulose monooxygenase (C4-dehydrogenating)" evidence="16">
    <location>
        <begin position="20"/>
        <end position="330"/>
    </location>
</feature>
<keyword evidence="7" id="KW-0560">Oxidoreductase</keyword>
<keyword evidence="8" id="KW-0186">Copper</keyword>
<dbReference type="GO" id="GO:0016787">
    <property type="term" value="F:hydrolase activity"/>
    <property type="evidence" value="ECO:0007669"/>
    <property type="project" value="UniProtKB-KW"/>
</dbReference>
<reference evidence="18" key="1">
    <citation type="journal article" date="2021" name="Nat. Commun.">
        <title>Genetic determinants of endophytism in the Arabidopsis root mycobiome.</title>
        <authorList>
            <person name="Mesny F."/>
            <person name="Miyauchi S."/>
            <person name="Thiergart T."/>
            <person name="Pickel B."/>
            <person name="Atanasova L."/>
            <person name="Karlsson M."/>
            <person name="Huettel B."/>
            <person name="Barry K.W."/>
            <person name="Haridas S."/>
            <person name="Chen C."/>
            <person name="Bauer D."/>
            <person name="Andreopoulos W."/>
            <person name="Pangilinan J."/>
            <person name="LaButti K."/>
            <person name="Riley R."/>
            <person name="Lipzen A."/>
            <person name="Clum A."/>
            <person name="Drula E."/>
            <person name="Henrissat B."/>
            <person name="Kohler A."/>
            <person name="Grigoriev I.V."/>
            <person name="Martin F.M."/>
            <person name="Hacquard S."/>
        </authorList>
    </citation>
    <scope>NUCLEOTIDE SEQUENCE</scope>
    <source>
        <strain evidence="18">MPI-SDFR-AT-0073</strain>
    </source>
</reference>
<evidence type="ECO:0000256" key="13">
    <source>
        <dbReference type="ARBA" id="ARBA00044502"/>
    </source>
</evidence>
<evidence type="ECO:0000313" key="18">
    <source>
        <dbReference type="EMBL" id="KAH6647373.1"/>
    </source>
</evidence>
<dbReference type="GeneID" id="70127429"/>
<dbReference type="AlphaFoldDB" id="A0A9P8RNQ7"/>
<evidence type="ECO:0000256" key="2">
    <source>
        <dbReference type="ARBA" id="ARBA00004613"/>
    </source>
</evidence>
<keyword evidence="11" id="KW-0119">Carbohydrate metabolism</keyword>
<evidence type="ECO:0000256" key="1">
    <source>
        <dbReference type="ARBA" id="ARBA00001973"/>
    </source>
</evidence>
<feature type="signal peptide" evidence="16">
    <location>
        <begin position="1"/>
        <end position="19"/>
    </location>
</feature>
<accession>A0A9P8RNQ7</accession>
<gene>
    <name evidence="18" type="ORF">BKA67DRAFT_524107</name>
</gene>
<evidence type="ECO:0000256" key="15">
    <source>
        <dbReference type="ARBA" id="ARBA00047174"/>
    </source>
</evidence>
<evidence type="ECO:0000256" key="16">
    <source>
        <dbReference type="SAM" id="SignalP"/>
    </source>
</evidence>
<dbReference type="PANTHER" id="PTHR33353">
    <property type="entry name" value="PUTATIVE (AFU_ORTHOLOGUE AFUA_1G12560)-RELATED"/>
    <property type="match status" value="1"/>
</dbReference>
<evidence type="ECO:0000256" key="9">
    <source>
        <dbReference type="ARBA" id="ARBA00023033"/>
    </source>
</evidence>
<keyword evidence="3" id="KW-0964">Secreted</keyword>
<keyword evidence="19" id="KW-1185">Reference proteome</keyword>
<evidence type="ECO:0000256" key="5">
    <source>
        <dbReference type="ARBA" id="ARBA00022729"/>
    </source>
</evidence>
<dbReference type="GO" id="GO:0046872">
    <property type="term" value="F:metal ion binding"/>
    <property type="evidence" value="ECO:0007669"/>
    <property type="project" value="UniProtKB-KW"/>
</dbReference>
<sequence>MHSLSSIGLALAGAVTVSAHSYVLDIDVDLKTYPGFRPMNGSENAPVIVGWNTSAWDMGWIGEDSYATPDIVCHKNAENAQGYAPVAAGDKVHIQWNGWPEGHKGPVVDYLASCGDEGCESVDKTTLEFFKINQGGLINSSAMAPYGEWASDQLIANNNSWLVEIPSSVKPGFYVLRTEIIALHNLTTGAQHYPQCLNLEITGNGTELPVGILGEHLYNSTQPGLDRSLNVTTGVTSYLVPGPTLIPDAVSIPLSNPVPTGTGSIITATASVSAIASKTATSPSKTVHIVTVTVTATPGVKRGNGGSLFARTTERAHVDERRWYHQGLGF</sequence>
<comment type="caution">
    <text evidence="18">The sequence shown here is derived from an EMBL/GenBank/DDBJ whole genome shotgun (WGS) entry which is preliminary data.</text>
</comment>
<evidence type="ECO:0000256" key="8">
    <source>
        <dbReference type="ARBA" id="ARBA00023008"/>
    </source>
</evidence>
<dbReference type="EC" id="1.14.99.56" evidence="15"/>
<keyword evidence="5 16" id="KW-0732">Signal</keyword>
<dbReference type="PANTHER" id="PTHR33353:SF36">
    <property type="entry name" value="ENDO-BETA-1,4-GLUCANASE D"/>
    <property type="match status" value="1"/>
</dbReference>
<comment type="cofactor">
    <cofactor evidence="1">
        <name>Cu(2+)</name>
        <dbReference type="ChEBI" id="CHEBI:29036"/>
    </cofactor>
</comment>
<evidence type="ECO:0000256" key="14">
    <source>
        <dbReference type="ARBA" id="ARBA00045077"/>
    </source>
</evidence>
<keyword evidence="9" id="KW-0503">Monooxygenase</keyword>
<dbReference type="CDD" id="cd21175">
    <property type="entry name" value="LPMO_AA9"/>
    <property type="match status" value="1"/>
</dbReference>
<keyword evidence="12" id="KW-0624">Polysaccharide degradation</keyword>
<comment type="subcellular location">
    <subcellularLocation>
        <location evidence="2">Secreted</location>
    </subcellularLocation>
</comment>
<dbReference type="InterPro" id="IPR005103">
    <property type="entry name" value="AA9_LPMO"/>
</dbReference>
<keyword evidence="6" id="KW-0136">Cellulose degradation</keyword>
<dbReference type="EMBL" id="JAGPXC010000008">
    <property type="protein sequence ID" value="KAH6647373.1"/>
    <property type="molecule type" value="Genomic_DNA"/>
</dbReference>
<evidence type="ECO:0000256" key="7">
    <source>
        <dbReference type="ARBA" id="ARBA00023002"/>
    </source>
</evidence>
<dbReference type="GO" id="GO:0030245">
    <property type="term" value="P:cellulose catabolic process"/>
    <property type="evidence" value="ECO:0007669"/>
    <property type="project" value="UniProtKB-KW"/>
</dbReference>
<proteinExistence type="inferred from homology"/>
<comment type="similarity">
    <text evidence="13">Belongs to the polysaccharide monooxygenase AA9 family.</text>
</comment>
<dbReference type="Gene3D" id="2.70.50.70">
    <property type="match status" value="1"/>
</dbReference>
<evidence type="ECO:0000256" key="3">
    <source>
        <dbReference type="ARBA" id="ARBA00022525"/>
    </source>
</evidence>
<dbReference type="RefSeq" id="XP_045953885.1">
    <property type="nucleotide sequence ID" value="XM_046098537.1"/>
</dbReference>
<evidence type="ECO:0000256" key="12">
    <source>
        <dbReference type="ARBA" id="ARBA00023326"/>
    </source>
</evidence>
<evidence type="ECO:0000313" key="19">
    <source>
        <dbReference type="Proteomes" id="UP000758603"/>
    </source>
</evidence>
<organism evidence="18 19">
    <name type="scientific">Truncatella angustata</name>
    <dbReference type="NCBI Taxonomy" id="152316"/>
    <lineage>
        <taxon>Eukaryota</taxon>
        <taxon>Fungi</taxon>
        <taxon>Dikarya</taxon>
        <taxon>Ascomycota</taxon>
        <taxon>Pezizomycotina</taxon>
        <taxon>Sordariomycetes</taxon>
        <taxon>Xylariomycetidae</taxon>
        <taxon>Amphisphaeriales</taxon>
        <taxon>Sporocadaceae</taxon>
        <taxon>Truncatella</taxon>
    </lineage>
</organism>
<evidence type="ECO:0000256" key="6">
    <source>
        <dbReference type="ARBA" id="ARBA00023001"/>
    </source>
</evidence>
<dbReference type="Proteomes" id="UP000758603">
    <property type="component" value="Unassembled WGS sequence"/>
</dbReference>
<name>A0A9P8RNQ7_9PEZI</name>
<dbReference type="GO" id="GO:0005576">
    <property type="term" value="C:extracellular region"/>
    <property type="evidence" value="ECO:0007669"/>
    <property type="project" value="UniProtKB-SubCell"/>
</dbReference>
<keyword evidence="10" id="KW-1015">Disulfide bond</keyword>
<protein>
    <recommendedName>
        <fullName evidence="15">lytic cellulose monooxygenase (C4-dehydrogenating)</fullName>
        <ecNumber evidence="15">1.14.99.56</ecNumber>
    </recommendedName>
</protein>
<dbReference type="InterPro" id="IPR049892">
    <property type="entry name" value="AA9"/>
</dbReference>
<evidence type="ECO:0000256" key="10">
    <source>
        <dbReference type="ARBA" id="ARBA00023157"/>
    </source>
</evidence>
<comment type="catalytic activity">
    <reaction evidence="14">
        <text>[(1-&gt;4)-beta-D-glucosyl]n+m + reduced acceptor + O2 = 4-dehydro-beta-D-glucosyl-[(1-&gt;4)-beta-D-glucosyl]n-1 + [(1-&gt;4)-beta-D-glucosyl]m + acceptor + H2O.</text>
        <dbReference type="EC" id="1.14.99.56"/>
    </reaction>
</comment>
<dbReference type="GO" id="GO:0004497">
    <property type="term" value="F:monooxygenase activity"/>
    <property type="evidence" value="ECO:0007669"/>
    <property type="project" value="UniProtKB-KW"/>
</dbReference>
<dbReference type="Pfam" id="PF03443">
    <property type="entry name" value="AA9"/>
    <property type="match status" value="1"/>
</dbReference>